<sequence length="114" mass="13356">MESFFWFTDLLIPLTMIIKGYILYKKPPKDINDVYGYRTRRSKQSIKAWKYANTLCGLYWIKLGLIVLMIVIIDKLLVPMKPENLSLINIIIGIVALIVPIFIIEKNLKDKFHN</sequence>
<dbReference type="InterPro" id="IPR025962">
    <property type="entry name" value="SdpI/YhfL"/>
</dbReference>
<comment type="caution">
    <text evidence="2">The sequence shown here is derived from an EMBL/GenBank/DDBJ whole genome shotgun (WGS) entry which is preliminary data.</text>
</comment>
<dbReference type="RefSeq" id="WP_307487368.1">
    <property type="nucleotide sequence ID" value="NZ_JAUSUF010000011.1"/>
</dbReference>
<dbReference type="Pfam" id="PF13630">
    <property type="entry name" value="SdpI"/>
    <property type="match status" value="1"/>
</dbReference>
<evidence type="ECO:0000313" key="3">
    <source>
        <dbReference type="Proteomes" id="UP001228504"/>
    </source>
</evidence>
<reference evidence="2 3" key="1">
    <citation type="submission" date="2023-07" db="EMBL/GenBank/DDBJ databases">
        <title>Genomic Encyclopedia of Type Strains, Phase IV (KMG-IV): sequencing the most valuable type-strain genomes for metagenomic binning, comparative biology and taxonomic classification.</title>
        <authorList>
            <person name="Goeker M."/>
        </authorList>
    </citation>
    <scope>NUCLEOTIDE SEQUENCE [LARGE SCALE GENOMIC DNA]</scope>
    <source>
        <strain evidence="2 3">DSM 20694</strain>
    </source>
</reference>
<organism evidence="2 3">
    <name type="scientific">Eubacterium multiforme</name>
    <dbReference type="NCBI Taxonomy" id="83339"/>
    <lineage>
        <taxon>Bacteria</taxon>
        <taxon>Bacillati</taxon>
        <taxon>Bacillota</taxon>
        <taxon>Clostridia</taxon>
        <taxon>Eubacteriales</taxon>
        <taxon>Eubacteriaceae</taxon>
        <taxon>Eubacterium</taxon>
    </lineage>
</organism>
<dbReference type="EMBL" id="JAUSUF010000011">
    <property type="protein sequence ID" value="MDQ0150643.1"/>
    <property type="molecule type" value="Genomic_DNA"/>
</dbReference>
<protein>
    <submittedName>
        <fullName evidence="2">Membrane protein</fullName>
    </submittedName>
</protein>
<feature type="transmembrane region" description="Helical" evidence="1">
    <location>
        <begin position="6"/>
        <end position="24"/>
    </location>
</feature>
<proteinExistence type="predicted"/>
<accession>A0ABT9UWG0</accession>
<dbReference type="Proteomes" id="UP001228504">
    <property type="component" value="Unassembled WGS sequence"/>
</dbReference>
<feature type="transmembrane region" description="Helical" evidence="1">
    <location>
        <begin position="85"/>
        <end position="104"/>
    </location>
</feature>
<evidence type="ECO:0000313" key="2">
    <source>
        <dbReference type="EMBL" id="MDQ0150643.1"/>
    </source>
</evidence>
<name>A0ABT9UWG0_9FIRM</name>
<keyword evidence="1" id="KW-0812">Transmembrane</keyword>
<feature type="transmembrane region" description="Helical" evidence="1">
    <location>
        <begin position="51"/>
        <end position="73"/>
    </location>
</feature>
<evidence type="ECO:0000256" key="1">
    <source>
        <dbReference type="SAM" id="Phobius"/>
    </source>
</evidence>
<keyword evidence="1" id="KW-0472">Membrane</keyword>
<keyword evidence="3" id="KW-1185">Reference proteome</keyword>
<keyword evidence="1" id="KW-1133">Transmembrane helix</keyword>
<gene>
    <name evidence="2" type="ORF">J2S18_002592</name>
</gene>